<dbReference type="RefSeq" id="WP_012832929.1">
    <property type="nucleotide sequence ID" value="NC_013441.1"/>
</dbReference>
<accession>D0L4C7</accession>
<dbReference type="KEGG" id="gbr:Gbro_1041"/>
<evidence type="ECO:0000256" key="1">
    <source>
        <dbReference type="SAM" id="MobiDB-lite"/>
    </source>
</evidence>
<evidence type="ECO:0000313" key="3">
    <source>
        <dbReference type="Proteomes" id="UP000001219"/>
    </source>
</evidence>
<protein>
    <submittedName>
        <fullName evidence="2">Uncharacterized protein</fullName>
    </submittedName>
</protein>
<feature type="compositionally biased region" description="Basic and acidic residues" evidence="1">
    <location>
        <begin position="42"/>
        <end position="58"/>
    </location>
</feature>
<dbReference type="EMBL" id="CP001802">
    <property type="protein sequence ID" value="ACY20351.1"/>
    <property type="molecule type" value="Genomic_DNA"/>
</dbReference>
<dbReference type="STRING" id="526226.Gbro_1041"/>
<sequence length="69" mass="7316">MTFLFAVIGVIAIGFLLWRAFGPQRDEADGGSSGGGYPRGPKGPDDDPDFLRDLDNRTRGTNGSDGDEA</sequence>
<reference evidence="3" key="1">
    <citation type="submission" date="2009-10" db="EMBL/GenBank/DDBJ databases">
        <title>The complete chromosome of Gordonia bronchialis DSM 43247.</title>
        <authorList>
            <consortium name="US DOE Joint Genome Institute (JGI-PGF)"/>
            <person name="Lucas S."/>
            <person name="Copeland A."/>
            <person name="Lapidus A."/>
            <person name="Glavina del Rio T."/>
            <person name="Dalin E."/>
            <person name="Tice H."/>
            <person name="Bruce D."/>
            <person name="Goodwin L."/>
            <person name="Pitluck S."/>
            <person name="Kyrpides N."/>
            <person name="Mavromatis K."/>
            <person name="Ivanova N."/>
            <person name="Ovchinnikova G."/>
            <person name="Saunders E."/>
            <person name="Brettin T."/>
            <person name="Detter J.C."/>
            <person name="Han C."/>
            <person name="Larimer F."/>
            <person name="Land M."/>
            <person name="Hauser L."/>
            <person name="Markowitz V."/>
            <person name="Cheng J.-F."/>
            <person name="Hugenholtz P."/>
            <person name="Woyke T."/>
            <person name="Wu D."/>
            <person name="Jando M."/>
            <person name="Schneider S."/>
            <person name="Goeker M."/>
            <person name="Klenk H.-P."/>
            <person name="Eisen J.A."/>
        </authorList>
    </citation>
    <scope>NUCLEOTIDE SEQUENCE [LARGE SCALE GENOMIC DNA]</scope>
    <source>
        <strain evidence="3">ATCC 25592 / DSM 43247 / BCRC 13721 / JCM 3198 / KCTC 3076 / NBRC 16047 / NCTC 10667</strain>
    </source>
</reference>
<name>D0L4C7_GORB4</name>
<evidence type="ECO:0000313" key="2">
    <source>
        <dbReference type="EMBL" id="ACY20351.1"/>
    </source>
</evidence>
<feature type="region of interest" description="Disordered" evidence="1">
    <location>
        <begin position="26"/>
        <end position="69"/>
    </location>
</feature>
<proteinExistence type="predicted"/>
<feature type="compositionally biased region" description="Polar residues" evidence="1">
    <location>
        <begin position="59"/>
        <end position="69"/>
    </location>
</feature>
<gene>
    <name evidence="2" type="ordered locus">Gbro_1041</name>
</gene>
<organism evidence="2 3">
    <name type="scientific">Gordonia bronchialis (strain ATCC 25592 / DSM 43247 / BCRC 13721 / JCM 3198 / KCTC 3076 / NBRC 16047 / NCTC 10667)</name>
    <name type="common">Rhodococcus bronchialis</name>
    <dbReference type="NCBI Taxonomy" id="526226"/>
    <lineage>
        <taxon>Bacteria</taxon>
        <taxon>Bacillati</taxon>
        <taxon>Actinomycetota</taxon>
        <taxon>Actinomycetes</taxon>
        <taxon>Mycobacteriales</taxon>
        <taxon>Gordoniaceae</taxon>
        <taxon>Gordonia</taxon>
    </lineage>
</organism>
<dbReference type="eggNOG" id="ENOG502ZGQC">
    <property type="taxonomic scope" value="Bacteria"/>
</dbReference>
<dbReference type="AlphaFoldDB" id="D0L4C7"/>
<reference evidence="2 3" key="2">
    <citation type="journal article" date="2010" name="Stand. Genomic Sci.">
        <title>Complete genome sequence of Gordonia bronchialis type strain (3410).</title>
        <authorList>
            <person name="Ivanova N."/>
            <person name="Sikorski J."/>
            <person name="Jando M."/>
            <person name="Lapidus A."/>
            <person name="Nolan M."/>
            <person name="Lucas S."/>
            <person name="Del Rio T.G."/>
            <person name="Tice H."/>
            <person name="Copeland A."/>
            <person name="Cheng J.F."/>
            <person name="Chen F."/>
            <person name="Bruce D."/>
            <person name="Goodwin L."/>
            <person name="Pitluck S."/>
            <person name="Mavromatis K."/>
            <person name="Ovchinnikova G."/>
            <person name="Pati A."/>
            <person name="Chen A."/>
            <person name="Palaniappan K."/>
            <person name="Land M."/>
            <person name="Hauser L."/>
            <person name="Chang Y.J."/>
            <person name="Jeffries C.D."/>
            <person name="Chain P."/>
            <person name="Saunders E."/>
            <person name="Han C."/>
            <person name="Detter J.C."/>
            <person name="Brettin T."/>
            <person name="Rohde M."/>
            <person name="Goker M."/>
            <person name="Bristow J."/>
            <person name="Eisen J.A."/>
            <person name="Markowitz V."/>
            <person name="Hugenholtz P."/>
            <person name="Klenk H.P."/>
            <person name="Kyrpides N.C."/>
        </authorList>
    </citation>
    <scope>NUCLEOTIDE SEQUENCE [LARGE SCALE GENOMIC DNA]</scope>
    <source>
        <strain evidence="3">ATCC 25592 / DSM 43247 / BCRC 13721 / JCM 3198 / KCTC 3076 / NBRC 16047 / NCTC 10667</strain>
    </source>
</reference>
<keyword evidence="3" id="KW-1185">Reference proteome</keyword>
<dbReference type="Proteomes" id="UP000001219">
    <property type="component" value="Chromosome"/>
</dbReference>
<dbReference type="HOGENOM" id="CLU_142124_2_0_11"/>